<reference evidence="2" key="1">
    <citation type="submission" date="2021-03" db="EMBL/GenBank/DDBJ databases">
        <authorList>
            <person name="Tagirdzhanova G."/>
        </authorList>
    </citation>
    <scope>NUCLEOTIDE SEQUENCE</scope>
</reference>
<comment type="caution">
    <text evidence="2">The sequence shown here is derived from an EMBL/GenBank/DDBJ whole genome shotgun (WGS) entry which is preliminary data.</text>
</comment>
<dbReference type="AlphaFoldDB" id="A0A8H3ISQ6"/>
<gene>
    <name evidence="2" type="ORF">HETSPECPRED_008225</name>
</gene>
<feature type="compositionally biased region" description="Basic and acidic residues" evidence="1">
    <location>
        <begin position="1"/>
        <end position="13"/>
    </location>
</feature>
<organism evidence="2 3">
    <name type="scientific">Heterodermia speciosa</name>
    <dbReference type="NCBI Taxonomy" id="116794"/>
    <lineage>
        <taxon>Eukaryota</taxon>
        <taxon>Fungi</taxon>
        <taxon>Dikarya</taxon>
        <taxon>Ascomycota</taxon>
        <taxon>Pezizomycotina</taxon>
        <taxon>Lecanoromycetes</taxon>
        <taxon>OSLEUM clade</taxon>
        <taxon>Lecanoromycetidae</taxon>
        <taxon>Caliciales</taxon>
        <taxon>Physciaceae</taxon>
        <taxon>Heterodermia</taxon>
    </lineage>
</organism>
<keyword evidence="3" id="KW-1185">Reference proteome</keyword>
<evidence type="ECO:0000313" key="3">
    <source>
        <dbReference type="Proteomes" id="UP000664521"/>
    </source>
</evidence>
<dbReference type="EMBL" id="CAJPDS010000061">
    <property type="protein sequence ID" value="CAF9931945.1"/>
    <property type="molecule type" value="Genomic_DNA"/>
</dbReference>
<accession>A0A8H3ISQ6</accession>
<feature type="compositionally biased region" description="Low complexity" evidence="1">
    <location>
        <begin position="38"/>
        <end position="53"/>
    </location>
</feature>
<sequence length="178" mass="19564">MARNERRDCRSQPDSDSTEESEALLSNPLTNDGYPTLRSAPARAAPPNRRQSSFSRPPPHGQPRIPRTSNRVRFDIEEHEGSAQAPNGHTQRTTEESLDWLDDEDYFPGQPSGSRGSITGQTEPLLTGIEAPSVTVANTDLSFNVEDLLETTRPKSGMRSAFMNMANSIMQALLAVVV</sequence>
<proteinExistence type="predicted"/>
<dbReference type="Proteomes" id="UP000664521">
    <property type="component" value="Unassembled WGS sequence"/>
</dbReference>
<dbReference type="OrthoDB" id="28208at2759"/>
<name>A0A8H3ISQ6_9LECA</name>
<evidence type="ECO:0000256" key="1">
    <source>
        <dbReference type="SAM" id="MobiDB-lite"/>
    </source>
</evidence>
<feature type="compositionally biased region" description="Basic and acidic residues" evidence="1">
    <location>
        <begin position="72"/>
        <end position="81"/>
    </location>
</feature>
<protein>
    <submittedName>
        <fullName evidence="2">Uncharacterized protein</fullName>
    </submittedName>
</protein>
<evidence type="ECO:0000313" key="2">
    <source>
        <dbReference type="EMBL" id="CAF9931945.1"/>
    </source>
</evidence>
<feature type="region of interest" description="Disordered" evidence="1">
    <location>
        <begin position="1"/>
        <end position="95"/>
    </location>
</feature>